<keyword evidence="2" id="KW-1003">Cell membrane</keyword>
<organism evidence="7 8">
    <name type="scientific">Aerophobetes bacterium</name>
    <dbReference type="NCBI Taxonomy" id="2030807"/>
    <lineage>
        <taxon>Bacteria</taxon>
        <taxon>Candidatus Aerophobota</taxon>
    </lineage>
</organism>
<evidence type="ECO:0000256" key="6">
    <source>
        <dbReference type="SAM" id="Phobius"/>
    </source>
</evidence>
<dbReference type="AlphaFoldDB" id="A0A662DDF9"/>
<reference evidence="7 8" key="1">
    <citation type="submission" date="2018-06" db="EMBL/GenBank/DDBJ databases">
        <title>Extensive metabolic versatility and redundancy in microbially diverse, dynamic hydrothermal sediments.</title>
        <authorList>
            <person name="Dombrowski N."/>
            <person name="Teske A."/>
            <person name="Baker B.J."/>
        </authorList>
    </citation>
    <scope>NUCLEOTIDE SEQUENCE [LARGE SCALE GENOMIC DNA]</scope>
    <source>
        <strain evidence="7">B3_G15</strain>
    </source>
</reference>
<dbReference type="EMBL" id="QMQA01000156">
    <property type="protein sequence ID" value="RLE12547.1"/>
    <property type="molecule type" value="Genomic_DNA"/>
</dbReference>
<dbReference type="PANTHER" id="PTHR30482">
    <property type="entry name" value="HIGH-AFFINITY BRANCHED-CHAIN AMINO ACID TRANSPORT SYSTEM PERMEASE"/>
    <property type="match status" value="1"/>
</dbReference>
<keyword evidence="5 6" id="KW-0472">Membrane</keyword>
<feature type="transmembrane region" description="Helical" evidence="6">
    <location>
        <begin position="6"/>
        <end position="29"/>
    </location>
</feature>
<evidence type="ECO:0000313" key="8">
    <source>
        <dbReference type="Proteomes" id="UP000280417"/>
    </source>
</evidence>
<dbReference type="Pfam" id="PF02653">
    <property type="entry name" value="BPD_transp_2"/>
    <property type="match status" value="1"/>
</dbReference>
<keyword evidence="4 6" id="KW-1133">Transmembrane helix</keyword>
<comment type="subcellular location">
    <subcellularLocation>
        <location evidence="1">Cell membrane</location>
        <topology evidence="1">Multi-pass membrane protein</topology>
    </subcellularLocation>
</comment>
<gene>
    <name evidence="7" type="ORF">DRJ04_05970</name>
</gene>
<feature type="transmembrane region" description="Helical" evidence="6">
    <location>
        <begin position="260"/>
        <end position="283"/>
    </location>
</feature>
<keyword evidence="3 6" id="KW-0812">Transmembrane</keyword>
<sequence>MEIGGLLAYLVSFAIMAGIYAVFTLGLNIQWGYTGLFNIGIAGFFCIGAYTSALITSPKPTGLYAEYVQQIFALGLPFPFGLIGAALASGFIAFLIGIPTLKLSEDYLAIATIGIAESIRLIFNNEQWLANGPQGLAGLPQPLSGLVDPRYYNYIYLLIVIITLVIIYYLIEKAIRSPWGRVLRAIREDEVSAAMSGKNITKFKMQSFVFGAMVMGIGGALYAHYTKAISPDVFTPLYGTFIIWVMIMAGGSGNNKGAILGAFVVWAIWIGTKFMTSFLPYTFKSRAPYIRFLLIGILLEIILIMRPQGMLGEEKKVSRMA</sequence>
<dbReference type="InterPro" id="IPR043428">
    <property type="entry name" value="LivM-like"/>
</dbReference>
<dbReference type="PANTHER" id="PTHR30482:SF10">
    <property type="entry name" value="HIGH-AFFINITY BRANCHED-CHAIN AMINO ACID TRANSPORT PROTEIN BRAE"/>
    <property type="match status" value="1"/>
</dbReference>
<evidence type="ECO:0000256" key="3">
    <source>
        <dbReference type="ARBA" id="ARBA00022692"/>
    </source>
</evidence>
<feature type="transmembrane region" description="Helical" evidence="6">
    <location>
        <begin position="208"/>
        <end position="225"/>
    </location>
</feature>
<proteinExistence type="predicted"/>
<protein>
    <submittedName>
        <fullName evidence="7">Branched-chain amino acid ABC transporter permease</fullName>
    </submittedName>
</protein>
<feature type="transmembrane region" description="Helical" evidence="6">
    <location>
        <begin position="289"/>
        <end position="306"/>
    </location>
</feature>
<dbReference type="CDD" id="cd06581">
    <property type="entry name" value="TM_PBP1_LivM_like"/>
    <property type="match status" value="1"/>
</dbReference>
<dbReference type="GO" id="GO:0005886">
    <property type="term" value="C:plasma membrane"/>
    <property type="evidence" value="ECO:0007669"/>
    <property type="project" value="UniProtKB-SubCell"/>
</dbReference>
<feature type="transmembrane region" description="Helical" evidence="6">
    <location>
        <begin position="36"/>
        <end position="55"/>
    </location>
</feature>
<evidence type="ECO:0000256" key="5">
    <source>
        <dbReference type="ARBA" id="ARBA00023136"/>
    </source>
</evidence>
<dbReference type="InterPro" id="IPR001851">
    <property type="entry name" value="ABC_transp_permease"/>
</dbReference>
<comment type="caution">
    <text evidence="7">The sequence shown here is derived from an EMBL/GenBank/DDBJ whole genome shotgun (WGS) entry which is preliminary data.</text>
</comment>
<feature type="transmembrane region" description="Helical" evidence="6">
    <location>
        <begin position="67"/>
        <end position="95"/>
    </location>
</feature>
<name>A0A662DDF9_UNCAE</name>
<evidence type="ECO:0000256" key="4">
    <source>
        <dbReference type="ARBA" id="ARBA00022989"/>
    </source>
</evidence>
<evidence type="ECO:0000256" key="1">
    <source>
        <dbReference type="ARBA" id="ARBA00004651"/>
    </source>
</evidence>
<accession>A0A662DDF9</accession>
<dbReference type="GO" id="GO:0015658">
    <property type="term" value="F:branched-chain amino acid transmembrane transporter activity"/>
    <property type="evidence" value="ECO:0007669"/>
    <property type="project" value="InterPro"/>
</dbReference>
<dbReference type="Proteomes" id="UP000280417">
    <property type="component" value="Unassembled WGS sequence"/>
</dbReference>
<feature type="transmembrane region" description="Helical" evidence="6">
    <location>
        <begin position="151"/>
        <end position="171"/>
    </location>
</feature>
<feature type="transmembrane region" description="Helical" evidence="6">
    <location>
        <begin position="237"/>
        <end position="253"/>
    </location>
</feature>
<evidence type="ECO:0000256" key="2">
    <source>
        <dbReference type="ARBA" id="ARBA00022475"/>
    </source>
</evidence>
<evidence type="ECO:0000313" key="7">
    <source>
        <dbReference type="EMBL" id="RLE12547.1"/>
    </source>
</evidence>